<evidence type="ECO:0000313" key="1">
    <source>
        <dbReference type="EMBL" id="KAK5846146.1"/>
    </source>
</evidence>
<dbReference type="PANTHER" id="PTHR46890">
    <property type="entry name" value="NON-LTR RETROLELEMENT REVERSE TRANSCRIPTASE-LIKE PROTEIN-RELATED"/>
    <property type="match status" value="1"/>
</dbReference>
<proteinExistence type="predicted"/>
<gene>
    <name evidence="1" type="ORF">PVK06_002417</name>
</gene>
<dbReference type="Proteomes" id="UP001358586">
    <property type="component" value="Chromosome 1"/>
</dbReference>
<evidence type="ECO:0000313" key="2">
    <source>
        <dbReference type="Proteomes" id="UP001358586"/>
    </source>
</evidence>
<dbReference type="PANTHER" id="PTHR46890:SF48">
    <property type="entry name" value="RNA-DIRECTED DNA POLYMERASE"/>
    <property type="match status" value="1"/>
</dbReference>
<name>A0ABR0R3I3_GOSAR</name>
<accession>A0ABR0R3I3</accession>
<sequence length="179" mass="20481">MTEEMLKLASDFFGNLFSTSDMGSDESVFGLVEKRVTADMNDFLLQQFIEEDISYAIKMMAPLKAPDIDGFSAIFFQRYWHIFESKISSYCLSILNRESEMGDINKTRIVLIPKAHKPKNLSQFRPISLCNVVYKTIMKILVNCMSAILGNCINEAQGAFSQEDIFQIMCLLLMRLFIL</sequence>
<dbReference type="InterPro" id="IPR052343">
    <property type="entry name" value="Retrotransposon-Effector_Assoc"/>
</dbReference>
<keyword evidence="2" id="KW-1185">Reference proteome</keyword>
<protein>
    <recommendedName>
        <fullName evidence="3">Reverse transcriptase</fullName>
    </recommendedName>
</protein>
<evidence type="ECO:0008006" key="3">
    <source>
        <dbReference type="Google" id="ProtNLM"/>
    </source>
</evidence>
<dbReference type="EMBL" id="JARKNE010000001">
    <property type="protein sequence ID" value="KAK5846146.1"/>
    <property type="molecule type" value="Genomic_DNA"/>
</dbReference>
<reference evidence="1 2" key="1">
    <citation type="submission" date="2023-03" db="EMBL/GenBank/DDBJ databases">
        <title>WGS of Gossypium arboreum.</title>
        <authorList>
            <person name="Yu D."/>
        </authorList>
    </citation>
    <scope>NUCLEOTIDE SEQUENCE [LARGE SCALE GENOMIC DNA]</scope>
    <source>
        <tissue evidence="1">Leaf</tissue>
    </source>
</reference>
<organism evidence="1 2">
    <name type="scientific">Gossypium arboreum</name>
    <name type="common">Tree cotton</name>
    <name type="synonym">Gossypium nanking</name>
    <dbReference type="NCBI Taxonomy" id="29729"/>
    <lineage>
        <taxon>Eukaryota</taxon>
        <taxon>Viridiplantae</taxon>
        <taxon>Streptophyta</taxon>
        <taxon>Embryophyta</taxon>
        <taxon>Tracheophyta</taxon>
        <taxon>Spermatophyta</taxon>
        <taxon>Magnoliopsida</taxon>
        <taxon>eudicotyledons</taxon>
        <taxon>Gunneridae</taxon>
        <taxon>Pentapetalae</taxon>
        <taxon>rosids</taxon>
        <taxon>malvids</taxon>
        <taxon>Malvales</taxon>
        <taxon>Malvaceae</taxon>
        <taxon>Malvoideae</taxon>
        <taxon>Gossypium</taxon>
    </lineage>
</organism>
<comment type="caution">
    <text evidence="1">The sequence shown here is derived from an EMBL/GenBank/DDBJ whole genome shotgun (WGS) entry which is preliminary data.</text>
</comment>